<keyword evidence="2" id="KW-1185">Reference proteome</keyword>
<evidence type="ECO:0000313" key="1">
    <source>
        <dbReference type="EMBL" id="BAY57082.1"/>
    </source>
</evidence>
<dbReference type="EMBL" id="AP018203">
    <property type="protein sequence ID" value="BAY57082.1"/>
    <property type="molecule type" value="Genomic_DNA"/>
</dbReference>
<dbReference type="AlphaFoldDB" id="A0A1Z4JJY9"/>
<dbReference type="Proteomes" id="UP000217895">
    <property type="component" value="Chromosome"/>
</dbReference>
<name>A0A1Z4JJY9_LEPBY</name>
<accession>A0A1Z4JJY9</accession>
<proteinExistence type="predicted"/>
<evidence type="ECO:0000313" key="2">
    <source>
        <dbReference type="Proteomes" id="UP000217895"/>
    </source>
</evidence>
<sequence>MKVKQGNPHYSGLECRMKVKLREILFASPTSSNSRFVLLSSLRSKEEPF</sequence>
<organism evidence="1 2">
    <name type="scientific">Leptolyngbya boryana NIES-2135</name>
    <dbReference type="NCBI Taxonomy" id="1973484"/>
    <lineage>
        <taxon>Bacteria</taxon>
        <taxon>Bacillati</taxon>
        <taxon>Cyanobacteriota</taxon>
        <taxon>Cyanophyceae</taxon>
        <taxon>Leptolyngbyales</taxon>
        <taxon>Leptolyngbyaceae</taxon>
        <taxon>Leptolyngbya group</taxon>
        <taxon>Leptolyngbya</taxon>
    </lineage>
</organism>
<reference evidence="1 2" key="1">
    <citation type="submission" date="2017-06" db="EMBL/GenBank/DDBJ databases">
        <title>Genome sequencing of cyanobaciteial culture collection at National Institute for Environmental Studies (NIES).</title>
        <authorList>
            <person name="Hirose Y."/>
            <person name="Shimura Y."/>
            <person name="Fujisawa T."/>
            <person name="Nakamura Y."/>
            <person name="Kawachi M."/>
        </authorList>
    </citation>
    <scope>NUCLEOTIDE SEQUENCE [LARGE SCALE GENOMIC DNA]</scope>
    <source>
        <strain evidence="1 2">NIES-2135</strain>
    </source>
</reference>
<gene>
    <name evidence="1" type="ORF">NIES2135_39460</name>
</gene>
<protein>
    <submittedName>
        <fullName evidence="1">Uncharacterized protein</fullName>
    </submittedName>
</protein>